<evidence type="ECO:0000313" key="2">
    <source>
        <dbReference type="Proteomes" id="UP000053097"/>
    </source>
</evidence>
<dbReference type="AlphaFoldDB" id="A0A026X3G9"/>
<evidence type="ECO:0000313" key="1">
    <source>
        <dbReference type="EMBL" id="EZA61944.1"/>
    </source>
</evidence>
<keyword evidence="2" id="KW-1185">Reference proteome</keyword>
<gene>
    <name evidence="1" type="ORF">X777_08619</name>
</gene>
<proteinExistence type="predicted"/>
<dbReference type="STRING" id="2015173.A0A026X3G9"/>
<dbReference type="Proteomes" id="UP000053097">
    <property type="component" value="Unassembled WGS sequence"/>
</dbReference>
<accession>A0A026X3G9</accession>
<protein>
    <submittedName>
        <fullName evidence="1">Uncharacterized protein</fullName>
    </submittedName>
</protein>
<reference evidence="1 2" key="1">
    <citation type="journal article" date="2014" name="Curr. Biol.">
        <title>The genome of the clonal raider ant Cerapachys biroi.</title>
        <authorList>
            <person name="Oxley P.R."/>
            <person name="Ji L."/>
            <person name="Fetter-Pruneda I."/>
            <person name="McKenzie S.K."/>
            <person name="Li C."/>
            <person name="Hu H."/>
            <person name="Zhang G."/>
            <person name="Kronauer D.J."/>
        </authorList>
    </citation>
    <scope>NUCLEOTIDE SEQUENCE [LARGE SCALE GENOMIC DNA]</scope>
</reference>
<organism evidence="1 2">
    <name type="scientific">Ooceraea biroi</name>
    <name type="common">Clonal raider ant</name>
    <name type="synonym">Cerapachys biroi</name>
    <dbReference type="NCBI Taxonomy" id="2015173"/>
    <lineage>
        <taxon>Eukaryota</taxon>
        <taxon>Metazoa</taxon>
        <taxon>Ecdysozoa</taxon>
        <taxon>Arthropoda</taxon>
        <taxon>Hexapoda</taxon>
        <taxon>Insecta</taxon>
        <taxon>Pterygota</taxon>
        <taxon>Neoptera</taxon>
        <taxon>Endopterygota</taxon>
        <taxon>Hymenoptera</taxon>
        <taxon>Apocrita</taxon>
        <taxon>Aculeata</taxon>
        <taxon>Formicoidea</taxon>
        <taxon>Formicidae</taxon>
        <taxon>Dorylinae</taxon>
        <taxon>Ooceraea</taxon>
    </lineage>
</organism>
<dbReference type="Gene3D" id="1.10.287.650">
    <property type="entry name" value="L27 domain"/>
    <property type="match status" value="1"/>
</dbReference>
<sequence length="89" mass="10102">MHLCQLLFIGDAELAGDLLEIAGLLLYDRISSRVPTPHRAPQTDAAQRAREVEEILREAEHSAVRNIDRADLRELHELLVQPHMRVSTL</sequence>
<name>A0A026X3G9_OOCBI</name>
<dbReference type="EMBL" id="KK107037">
    <property type="protein sequence ID" value="EZA61944.1"/>
    <property type="molecule type" value="Genomic_DNA"/>
</dbReference>
<dbReference type="OrthoDB" id="336747at2759"/>